<evidence type="ECO:0000256" key="5">
    <source>
        <dbReference type="PROSITE-ProRule" id="PRU01091"/>
    </source>
</evidence>
<evidence type="ECO:0000256" key="2">
    <source>
        <dbReference type="ARBA" id="ARBA00023012"/>
    </source>
</evidence>
<dbReference type="PROSITE" id="PS50110">
    <property type="entry name" value="RESPONSE_REGULATORY"/>
    <property type="match status" value="1"/>
</dbReference>
<dbReference type="PROSITE" id="PS51755">
    <property type="entry name" value="OMPR_PHOB"/>
    <property type="match status" value="1"/>
</dbReference>
<dbReference type="GO" id="GO:0005829">
    <property type="term" value="C:cytosol"/>
    <property type="evidence" value="ECO:0007669"/>
    <property type="project" value="TreeGrafter"/>
</dbReference>
<evidence type="ECO:0000259" key="7">
    <source>
        <dbReference type="PROSITE" id="PS51755"/>
    </source>
</evidence>
<dbReference type="Pfam" id="PF00486">
    <property type="entry name" value="Trans_reg_C"/>
    <property type="match status" value="1"/>
</dbReference>
<evidence type="ECO:0000313" key="8">
    <source>
        <dbReference type="EMBL" id="RAX41978.1"/>
    </source>
</evidence>
<dbReference type="GO" id="GO:0000976">
    <property type="term" value="F:transcription cis-regulatory region binding"/>
    <property type="evidence" value="ECO:0007669"/>
    <property type="project" value="TreeGrafter"/>
</dbReference>
<evidence type="ECO:0000313" key="9">
    <source>
        <dbReference type="Proteomes" id="UP000251205"/>
    </source>
</evidence>
<keyword evidence="3 5" id="KW-0238">DNA-binding</keyword>
<dbReference type="AlphaFoldDB" id="A0A329YG57"/>
<gene>
    <name evidence="8" type="ORF">DQ393_10375</name>
</gene>
<dbReference type="InterPro" id="IPR011006">
    <property type="entry name" value="CheY-like_superfamily"/>
</dbReference>
<dbReference type="InterPro" id="IPR016032">
    <property type="entry name" value="Sig_transdc_resp-reg_C-effctor"/>
</dbReference>
<dbReference type="InterPro" id="IPR001867">
    <property type="entry name" value="OmpR/PhoB-type_DNA-bd"/>
</dbReference>
<dbReference type="EMBL" id="QMKK01000025">
    <property type="protein sequence ID" value="RAX41978.1"/>
    <property type="molecule type" value="Genomic_DNA"/>
</dbReference>
<keyword evidence="2" id="KW-0902">Two-component regulatory system</keyword>
<name>A0A329YG57_RHITR</name>
<dbReference type="SUPFAM" id="SSF52172">
    <property type="entry name" value="CheY-like"/>
    <property type="match status" value="1"/>
</dbReference>
<comment type="caution">
    <text evidence="8">The sequence shown here is derived from an EMBL/GenBank/DDBJ whole genome shotgun (WGS) entry which is preliminary data.</text>
</comment>
<dbReference type="Gene3D" id="1.10.10.10">
    <property type="entry name" value="Winged helix-like DNA-binding domain superfamily/Winged helix DNA-binding domain"/>
    <property type="match status" value="1"/>
</dbReference>
<dbReference type="PANTHER" id="PTHR48111">
    <property type="entry name" value="REGULATOR OF RPOS"/>
    <property type="match status" value="1"/>
</dbReference>
<dbReference type="Proteomes" id="UP000251205">
    <property type="component" value="Unassembled WGS sequence"/>
</dbReference>
<feature type="modified residue" description="4-aspartylphosphate" evidence="4">
    <location>
        <position position="53"/>
    </location>
</feature>
<dbReference type="PANTHER" id="PTHR48111:SF40">
    <property type="entry name" value="PHOSPHATE REGULON TRANSCRIPTIONAL REGULATORY PROTEIN PHOB"/>
    <property type="match status" value="1"/>
</dbReference>
<dbReference type="InterPro" id="IPR001789">
    <property type="entry name" value="Sig_transdc_resp-reg_receiver"/>
</dbReference>
<evidence type="ECO:0000259" key="6">
    <source>
        <dbReference type="PROSITE" id="PS50110"/>
    </source>
</evidence>
<protein>
    <submittedName>
        <fullName evidence="8">DNA-binding response regulator</fullName>
    </submittedName>
</protein>
<reference evidence="8 9" key="1">
    <citation type="submission" date="2018-06" db="EMBL/GenBank/DDBJ databases">
        <title>Whole Genome Sequence of an efficient microsymbiont, Rhizobium tropici.</title>
        <authorList>
            <person name="Srinivasan R."/>
            <person name="Singh H.V."/>
            <person name="Srivastava R."/>
            <person name="Kumari B."/>
            <person name="Radhakrishna A."/>
        </authorList>
    </citation>
    <scope>NUCLEOTIDE SEQUENCE [LARGE SCALE GENOMIC DNA]</scope>
    <source>
        <strain evidence="8 9">IGFRI Rhizo-19</strain>
    </source>
</reference>
<dbReference type="RefSeq" id="WP_112341668.1">
    <property type="nucleotide sequence ID" value="NZ_QMKK01000025.1"/>
</dbReference>
<dbReference type="GO" id="GO:0032993">
    <property type="term" value="C:protein-DNA complex"/>
    <property type="evidence" value="ECO:0007669"/>
    <property type="project" value="TreeGrafter"/>
</dbReference>
<dbReference type="InterPro" id="IPR039420">
    <property type="entry name" value="WalR-like"/>
</dbReference>
<dbReference type="OrthoDB" id="9803032at2"/>
<feature type="domain" description="OmpR/PhoB-type" evidence="7">
    <location>
        <begin position="134"/>
        <end position="232"/>
    </location>
</feature>
<dbReference type="SMART" id="SM00862">
    <property type="entry name" value="Trans_reg_C"/>
    <property type="match status" value="1"/>
</dbReference>
<proteinExistence type="predicted"/>
<dbReference type="Gene3D" id="3.40.50.2300">
    <property type="match status" value="1"/>
</dbReference>
<organism evidence="8 9">
    <name type="scientific">Rhizobium tropici</name>
    <dbReference type="NCBI Taxonomy" id="398"/>
    <lineage>
        <taxon>Bacteria</taxon>
        <taxon>Pseudomonadati</taxon>
        <taxon>Pseudomonadota</taxon>
        <taxon>Alphaproteobacteria</taxon>
        <taxon>Hyphomicrobiales</taxon>
        <taxon>Rhizobiaceae</taxon>
        <taxon>Rhizobium/Agrobacterium group</taxon>
        <taxon>Rhizobium</taxon>
    </lineage>
</organism>
<evidence type="ECO:0000256" key="3">
    <source>
        <dbReference type="ARBA" id="ARBA00023125"/>
    </source>
</evidence>
<dbReference type="GO" id="GO:0000156">
    <property type="term" value="F:phosphorelay response regulator activity"/>
    <property type="evidence" value="ECO:0007669"/>
    <property type="project" value="TreeGrafter"/>
</dbReference>
<evidence type="ECO:0000256" key="4">
    <source>
        <dbReference type="PROSITE-ProRule" id="PRU00169"/>
    </source>
</evidence>
<dbReference type="CDD" id="cd00383">
    <property type="entry name" value="trans_reg_C"/>
    <property type="match status" value="1"/>
</dbReference>
<accession>A0A329YG57</accession>
<dbReference type="SUPFAM" id="SSF46894">
    <property type="entry name" value="C-terminal effector domain of the bipartite response regulators"/>
    <property type="match status" value="1"/>
</dbReference>
<feature type="domain" description="Response regulatory" evidence="6">
    <location>
        <begin position="4"/>
        <end position="120"/>
    </location>
</feature>
<feature type="DNA-binding region" description="OmpR/PhoB-type" evidence="5">
    <location>
        <begin position="134"/>
        <end position="232"/>
    </location>
</feature>
<evidence type="ECO:0000256" key="1">
    <source>
        <dbReference type="ARBA" id="ARBA00022553"/>
    </source>
</evidence>
<keyword evidence="1 4" id="KW-0597">Phosphoprotein</keyword>
<dbReference type="GO" id="GO:0006355">
    <property type="term" value="P:regulation of DNA-templated transcription"/>
    <property type="evidence" value="ECO:0007669"/>
    <property type="project" value="InterPro"/>
</dbReference>
<dbReference type="InterPro" id="IPR036388">
    <property type="entry name" value="WH-like_DNA-bd_sf"/>
</dbReference>
<sequence>MKPLILICSKDYEFYLLLAQILNMTGFEPSLVEGAEEALAGVKSHDLVALIIDYHSDAFRIGDLVSQIKEALADKTPPIAVFVGAGNQQLYLEVLKTGVSEIFMRPFNPDRFLSYLSDLSPDASGKSCMMSPPGNTLIYAEITMHLDSMRVDCDGMDVQLSPIEFRLLQHFLQKPGYVFSRDALIEAAWPQGTFVEPRTVDVHVGRLRRGMRRVLGRDIIRTVRATGYALDERQNAERAS</sequence>